<feature type="transmembrane region" description="Helical" evidence="1">
    <location>
        <begin position="217"/>
        <end position="235"/>
    </location>
</feature>
<dbReference type="KEGG" id="tpx:Turpa_3311"/>
<feature type="transmembrane region" description="Helical" evidence="1">
    <location>
        <begin position="20"/>
        <end position="40"/>
    </location>
</feature>
<keyword evidence="1" id="KW-1133">Transmembrane helix</keyword>
<dbReference type="STRING" id="869212.Turpa_3311"/>
<keyword evidence="1" id="KW-0812">Transmembrane</keyword>
<evidence type="ECO:0000313" key="2">
    <source>
        <dbReference type="EMBL" id="AFM13949.1"/>
    </source>
</evidence>
<dbReference type="EMBL" id="CP002959">
    <property type="protein sequence ID" value="AFM13949.1"/>
    <property type="molecule type" value="Genomic_DNA"/>
</dbReference>
<sequence length="241" mass="27363">MPLTIAHPAIILPVLRYSRNAAFVTGLFIGCLTPDFEYFLRAQLTSTISHTVLGQFIFCLPIGIILTILWQVVIKKPLLANMPQWFRIRLGSVYSSEVKGFNQWLFCCLGLVFGSFSHIIWDSFTHESGYFVKLMPLLSNSQLGSIPLYKFAQHFSTAIGLVALGLYLFWLQPTPEVPAEATPWKYWFPLAFFFITTFSLLWCFIPDQGHRHSIGNKIVWLHTAGLISLVLAGIPRMRYGS</sequence>
<evidence type="ECO:0008006" key="4">
    <source>
        <dbReference type="Google" id="ProtNLM"/>
    </source>
</evidence>
<dbReference type="OrthoDB" id="8481923at2"/>
<evidence type="ECO:0000256" key="1">
    <source>
        <dbReference type="SAM" id="Phobius"/>
    </source>
</evidence>
<accession>I4B9J2</accession>
<dbReference type="Pfam" id="PF13803">
    <property type="entry name" value="DUF4184"/>
    <property type="match status" value="1"/>
</dbReference>
<dbReference type="HOGENOM" id="CLU_063873_3_0_12"/>
<feature type="transmembrane region" description="Helical" evidence="1">
    <location>
        <begin position="151"/>
        <end position="171"/>
    </location>
</feature>
<keyword evidence="3" id="KW-1185">Reference proteome</keyword>
<name>I4B9J2_TURPD</name>
<organism evidence="2 3">
    <name type="scientific">Turneriella parva (strain ATCC BAA-1111 / DSM 21527 / NCTC 11395 / H)</name>
    <name type="common">Leptospira parva</name>
    <dbReference type="NCBI Taxonomy" id="869212"/>
    <lineage>
        <taxon>Bacteria</taxon>
        <taxon>Pseudomonadati</taxon>
        <taxon>Spirochaetota</taxon>
        <taxon>Spirochaetia</taxon>
        <taxon>Leptospirales</taxon>
        <taxon>Leptospiraceae</taxon>
        <taxon>Turneriella</taxon>
    </lineage>
</organism>
<protein>
    <recommendedName>
        <fullName evidence="4">DUF4184 family protein</fullName>
    </recommendedName>
</protein>
<dbReference type="Proteomes" id="UP000006048">
    <property type="component" value="Chromosome"/>
</dbReference>
<reference evidence="2 3" key="1">
    <citation type="submission" date="2012-06" db="EMBL/GenBank/DDBJ databases">
        <title>The complete chromosome of genome of Turneriella parva DSM 21527.</title>
        <authorList>
            <consortium name="US DOE Joint Genome Institute (JGI-PGF)"/>
            <person name="Lucas S."/>
            <person name="Han J."/>
            <person name="Lapidus A."/>
            <person name="Bruce D."/>
            <person name="Goodwin L."/>
            <person name="Pitluck S."/>
            <person name="Peters L."/>
            <person name="Kyrpides N."/>
            <person name="Mavromatis K."/>
            <person name="Ivanova N."/>
            <person name="Mikhailova N."/>
            <person name="Chertkov O."/>
            <person name="Detter J.C."/>
            <person name="Tapia R."/>
            <person name="Han C."/>
            <person name="Land M."/>
            <person name="Hauser L."/>
            <person name="Markowitz V."/>
            <person name="Cheng J.-F."/>
            <person name="Hugenholtz P."/>
            <person name="Woyke T."/>
            <person name="Wu D."/>
            <person name="Gronow S."/>
            <person name="Wellnitz S."/>
            <person name="Brambilla E."/>
            <person name="Klenk H.-P."/>
            <person name="Eisen J.A."/>
        </authorList>
    </citation>
    <scope>NUCLEOTIDE SEQUENCE [LARGE SCALE GENOMIC DNA]</scope>
    <source>
        <strain evidence="3">ATCC BAA-1111 / DSM 21527 / NCTC 11395 / H</strain>
    </source>
</reference>
<dbReference type="RefSeq" id="WP_014804448.1">
    <property type="nucleotide sequence ID" value="NC_018020.1"/>
</dbReference>
<keyword evidence="1" id="KW-0472">Membrane</keyword>
<gene>
    <name evidence="2" type="ordered locus">Turpa_3311</name>
</gene>
<feature type="transmembrane region" description="Helical" evidence="1">
    <location>
        <begin position="52"/>
        <end position="73"/>
    </location>
</feature>
<dbReference type="InterPro" id="IPR025238">
    <property type="entry name" value="DUF4184"/>
</dbReference>
<dbReference type="AlphaFoldDB" id="I4B9J2"/>
<evidence type="ECO:0000313" key="3">
    <source>
        <dbReference type="Proteomes" id="UP000006048"/>
    </source>
</evidence>
<feature type="transmembrane region" description="Helical" evidence="1">
    <location>
        <begin position="186"/>
        <end position="205"/>
    </location>
</feature>
<proteinExistence type="predicted"/>